<dbReference type="PROSITE" id="PS51837">
    <property type="entry name" value="LITAF"/>
    <property type="match status" value="1"/>
</dbReference>
<sequence>MASQKKPVSSAADNNAPDIEIKSPEEEALSKYNFGNWRVDVTCPYCGYEGRTVIKKRPGRVPWILCVVLLFTIPFLSCLPVLMPSMMDIHHHCIKCDRRLGVRKIY</sequence>
<keyword evidence="7" id="KW-0812">Transmembrane</keyword>
<evidence type="ECO:0000256" key="4">
    <source>
        <dbReference type="ARBA" id="ARBA00022833"/>
    </source>
</evidence>
<keyword evidence="10" id="KW-1185">Reference proteome</keyword>
<evidence type="ECO:0000259" key="8">
    <source>
        <dbReference type="PROSITE" id="PS51837"/>
    </source>
</evidence>
<dbReference type="AlphaFoldDB" id="A0AAU9IJV6"/>
<keyword evidence="3" id="KW-0479">Metal-binding</keyword>
<reference evidence="9" key="1">
    <citation type="submission" date="2021-09" db="EMBL/GenBank/DDBJ databases">
        <authorList>
            <consortium name="AG Swart"/>
            <person name="Singh M."/>
            <person name="Singh A."/>
            <person name="Seah K."/>
            <person name="Emmerich C."/>
        </authorList>
    </citation>
    <scope>NUCLEOTIDE SEQUENCE</scope>
    <source>
        <strain evidence="9">ATCC30299</strain>
    </source>
</reference>
<evidence type="ECO:0000256" key="6">
    <source>
        <dbReference type="SAM" id="MobiDB-lite"/>
    </source>
</evidence>
<organism evidence="9 10">
    <name type="scientific">Blepharisma stoltei</name>
    <dbReference type="NCBI Taxonomy" id="1481888"/>
    <lineage>
        <taxon>Eukaryota</taxon>
        <taxon>Sar</taxon>
        <taxon>Alveolata</taxon>
        <taxon>Ciliophora</taxon>
        <taxon>Postciliodesmatophora</taxon>
        <taxon>Heterotrichea</taxon>
        <taxon>Heterotrichida</taxon>
        <taxon>Blepharismidae</taxon>
        <taxon>Blepharisma</taxon>
    </lineage>
</organism>
<proteinExistence type="inferred from homology"/>
<evidence type="ECO:0000313" key="10">
    <source>
        <dbReference type="Proteomes" id="UP001162131"/>
    </source>
</evidence>
<evidence type="ECO:0000256" key="3">
    <source>
        <dbReference type="ARBA" id="ARBA00022723"/>
    </source>
</evidence>
<dbReference type="GO" id="GO:0016020">
    <property type="term" value="C:membrane"/>
    <property type="evidence" value="ECO:0007669"/>
    <property type="project" value="UniProtKB-SubCell"/>
</dbReference>
<comment type="subcellular location">
    <subcellularLocation>
        <location evidence="1">Membrane</location>
        <topology evidence="1">Peripheral membrane protein</topology>
    </subcellularLocation>
</comment>
<feature type="compositionally biased region" description="Polar residues" evidence="6">
    <location>
        <begin position="1"/>
        <end position="13"/>
    </location>
</feature>
<dbReference type="PANTHER" id="PTHR23292:SF6">
    <property type="entry name" value="FI16602P1-RELATED"/>
    <property type="match status" value="1"/>
</dbReference>
<feature type="transmembrane region" description="Helical" evidence="7">
    <location>
        <begin position="61"/>
        <end position="82"/>
    </location>
</feature>
<name>A0AAU9IJV6_9CILI</name>
<evidence type="ECO:0000256" key="7">
    <source>
        <dbReference type="SAM" id="Phobius"/>
    </source>
</evidence>
<dbReference type="GO" id="GO:0008270">
    <property type="term" value="F:zinc ion binding"/>
    <property type="evidence" value="ECO:0007669"/>
    <property type="project" value="TreeGrafter"/>
</dbReference>
<dbReference type="Pfam" id="PF10601">
    <property type="entry name" value="zf-LITAF-like"/>
    <property type="match status" value="1"/>
</dbReference>
<keyword evidence="4" id="KW-0862">Zinc</keyword>
<comment type="similarity">
    <text evidence="2">Belongs to the CDIP1/LITAF family.</text>
</comment>
<gene>
    <name evidence="9" type="ORF">BSTOLATCC_MIC9352</name>
</gene>
<evidence type="ECO:0000256" key="2">
    <source>
        <dbReference type="ARBA" id="ARBA00005975"/>
    </source>
</evidence>
<dbReference type="SMART" id="SM00714">
    <property type="entry name" value="LITAF"/>
    <property type="match status" value="1"/>
</dbReference>
<feature type="domain" description="LITAF" evidence="8">
    <location>
        <begin position="23"/>
        <end position="105"/>
    </location>
</feature>
<evidence type="ECO:0000313" key="9">
    <source>
        <dbReference type="EMBL" id="CAG9313537.1"/>
    </source>
</evidence>
<keyword evidence="7" id="KW-1133">Transmembrane helix</keyword>
<protein>
    <recommendedName>
        <fullName evidence="8">LITAF domain-containing protein</fullName>
    </recommendedName>
</protein>
<dbReference type="PANTHER" id="PTHR23292">
    <property type="entry name" value="LIPOPOLYSACCHARIDE-INDUCED TUMOR NECROSIS FACTOR-ALPHA FACTOR"/>
    <property type="match status" value="1"/>
</dbReference>
<dbReference type="InterPro" id="IPR037519">
    <property type="entry name" value="LITAF_fam"/>
</dbReference>
<keyword evidence="5 7" id="KW-0472">Membrane</keyword>
<dbReference type="EMBL" id="CAJZBQ010000011">
    <property type="protein sequence ID" value="CAG9313537.1"/>
    <property type="molecule type" value="Genomic_DNA"/>
</dbReference>
<accession>A0AAU9IJV6</accession>
<evidence type="ECO:0000256" key="1">
    <source>
        <dbReference type="ARBA" id="ARBA00004170"/>
    </source>
</evidence>
<evidence type="ECO:0000256" key="5">
    <source>
        <dbReference type="ARBA" id="ARBA00023136"/>
    </source>
</evidence>
<comment type="caution">
    <text evidence="9">The sequence shown here is derived from an EMBL/GenBank/DDBJ whole genome shotgun (WGS) entry which is preliminary data.</text>
</comment>
<feature type="region of interest" description="Disordered" evidence="6">
    <location>
        <begin position="1"/>
        <end position="20"/>
    </location>
</feature>
<dbReference type="InterPro" id="IPR006629">
    <property type="entry name" value="LITAF"/>
</dbReference>
<dbReference type="Proteomes" id="UP001162131">
    <property type="component" value="Unassembled WGS sequence"/>
</dbReference>